<evidence type="ECO:0000313" key="12">
    <source>
        <dbReference type="Proteomes" id="UP000727456"/>
    </source>
</evidence>
<sequence length="125" mass="12748">MRLSLLAPALLLAAPALAAPDGASLFANNCSACHQAHGEGIEGAFPKLAGNAFVQGDPKAVAETLLNGRGGMPSFKDQLKDDELSAIISTVRSSWGNTAPPIPPKTFTAIRNGAVPVPAKPTPGH</sequence>
<evidence type="ECO:0000259" key="10">
    <source>
        <dbReference type="PROSITE" id="PS51007"/>
    </source>
</evidence>
<dbReference type="InterPro" id="IPR036909">
    <property type="entry name" value="Cyt_c-like_dom_sf"/>
</dbReference>
<accession>A0ABX0TSL8</accession>
<dbReference type="PANTHER" id="PTHR35008:SF4">
    <property type="entry name" value="BLL4482 PROTEIN"/>
    <property type="match status" value="1"/>
</dbReference>
<dbReference type="InterPro" id="IPR051459">
    <property type="entry name" value="Cytochrome_c-type_DH"/>
</dbReference>
<dbReference type="RefSeq" id="WP_167071451.1">
    <property type="nucleotide sequence ID" value="NZ_JAAOZC010000001.1"/>
</dbReference>
<keyword evidence="3 8" id="KW-0349">Heme</keyword>
<proteinExistence type="predicted"/>
<name>A0ABX0TSL8_9SPHN</name>
<evidence type="ECO:0000256" key="8">
    <source>
        <dbReference type="PROSITE-ProRule" id="PRU00433"/>
    </source>
</evidence>
<comment type="caution">
    <text evidence="11">The sequence shown here is derived from an EMBL/GenBank/DDBJ whole genome shotgun (WGS) entry which is preliminary data.</text>
</comment>
<protein>
    <submittedName>
        <fullName evidence="11">Mono/diheme cytochrome c family protein</fullName>
    </submittedName>
</protein>
<dbReference type="PROSITE" id="PS51007">
    <property type="entry name" value="CYTC"/>
    <property type="match status" value="1"/>
</dbReference>
<dbReference type="SUPFAM" id="SSF46626">
    <property type="entry name" value="Cytochrome c"/>
    <property type="match status" value="1"/>
</dbReference>
<reference evidence="11 12" key="1">
    <citation type="submission" date="2020-03" db="EMBL/GenBank/DDBJ databases">
        <title>Genomic Encyclopedia of Type Strains, Phase III (KMG-III): the genomes of soil and plant-associated and newly described type strains.</title>
        <authorList>
            <person name="Whitman W."/>
        </authorList>
    </citation>
    <scope>NUCLEOTIDE SEQUENCE [LARGE SCALE GENOMIC DNA]</scope>
    <source>
        <strain evidence="11 12">CECT 8804</strain>
    </source>
</reference>
<evidence type="ECO:0000313" key="11">
    <source>
        <dbReference type="EMBL" id="NIJ06790.1"/>
    </source>
</evidence>
<keyword evidence="7 8" id="KW-0408">Iron</keyword>
<keyword evidence="9" id="KW-0732">Signal</keyword>
<evidence type="ECO:0000256" key="5">
    <source>
        <dbReference type="ARBA" id="ARBA00022723"/>
    </source>
</evidence>
<keyword evidence="6" id="KW-0249">Electron transport</keyword>
<dbReference type="InterPro" id="IPR008168">
    <property type="entry name" value="Cyt_C_IC"/>
</dbReference>
<evidence type="ECO:0000256" key="6">
    <source>
        <dbReference type="ARBA" id="ARBA00022982"/>
    </source>
</evidence>
<dbReference type="EMBL" id="JAAOZC010000001">
    <property type="protein sequence ID" value="NIJ06790.1"/>
    <property type="molecule type" value="Genomic_DNA"/>
</dbReference>
<evidence type="ECO:0000256" key="1">
    <source>
        <dbReference type="ARBA" id="ARBA00001926"/>
    </source>
</evidence>
<keyword evidence="2" id="KW-0813">Transport</keyword>
<feature type="chain" id="PRO_5045224571" evidence="9">
    <location>
        <begin position="19"/>
        <end position="125"/>
    </location>
</feature>
<dbReference type="PANTHER" id="PTHR35008">
    <property type="entry name" value="BLL4482 PROTEIN-RELATED"/>
    <property type="match status" value="1"/>
</dbReference>
<dbReference type="InterPro" id="IPR009056">
    <property type="entry name" value="Cyt_c-like_dom"/>
</dbReference>
<dbReference type="Pfam" id="PF13442">
    <property type="entry name" value="Cytochrome_CBB3"/>
    <property type="match status" value="1"/>
</dbReference>
<dbReference type="PRINTS" id="PR00605">
    <property type="entry name" value="CYTCHROMECIC"/>
</dbReference>
<evidence type="ECO:0000256" key="9">
    <source>
        <dbReference type="SAM" id="SignalP"/>
    </source>
</evidence>
<evidence type="ECO:0000256" key="4">
    <source>
        <dbReference type="ARBA" id="ARBA00022660"/>
    </source>
</evidence>
<dbReference type="Gene3D" id="1.10.760.10">
    <property type="entry name" value="Cytochrome c-like domain"/>
    <property type="match status" value="1"/>
</dbReference>
<evidence type="ECO:0000256" key="2">
    <source>
        <dbReference type="ARBA" id="ARBA00022448"/>
    </source>
</evidence>
<gene>
    <name evidence="11" type="ORF">FHS31_000372</name>
</gene>
<evidence type="ECO:0000256" key="3">
    <source>
        <dbReference type="ARBA" id="ARBA00022617"/>
    </source>
</evidence>
<keyword evidence="12" id="KW-1185">Reference proteome</keyword>
<comment type="cofactor">
    <cofactor evidence="1">
        <name>heme c</name>
        <dbReference type="ChEBI" id="CHEBI:61717"/>
    </cofactor>
</comment>
<organism evidence="11 12">
    <name type="scientific">Sphingomonas vulcanisoli</name>
    <dbReference type="NCBI Taxonomy" id="1658060"/>
    <lineage>
        <taxon>Bacteria</taxon>
        <taxon>Pseudomonadati</taxon>
        <taxon>Pseudomonadota</taxon>
        <taxon>Alphaproteobacteria</taxon>
        <taxon>Sphingomonadales</taxon>
        <taxon>Sphingomonadaceae</taxon>
        <taxon>Sphingomonas</taxon>
    </lineage>
</organism>
<feature type="domain" description="Cytochrome c" evidence="10">
    <location>
        <begin position="17"/>
        <end position="95"/>
    </location>
</feature>
<feature type="signal peptide" evidence="9">
    <location>
        <begin position="1"/>
        <end position="18"/>
    </location>
</feature>
<keyword evidence="4" id="KW-0679">Respiratory chain</keyword>
<keyword evidence="5 8" id="KW-0479">Metal-binding</keyword>
<dbReference type="Proteomes" id="UP000727456">
    <property type="component" value="Unassembled WGS sequence"/>
</dbReference>
<evidence type="ECO:0000256" key="7">
    <source>
        <dbReference type="ARBA" id="ARBA00023004"/>
    </source>
</evidence>